<reference evidence="6 7" key="1">
    <citation type="journal article" date="2023" name="FEMS Microbes">
        <title>Whole genomes of deep-sea sponge-associated bacteria exhibit high novel natural product potential.</title>
        <authorList>
            <person name="Hesketh-Best P.J."/>
            <person name="January G.G."/>
            <person name="Koch M.J."/>
            <person name="Warburton P.J."/>
            <person name="Howell K.L."/>
            <person name="Upton M."/>
        </authorList>
    </citation>
    <scope>NUCLEOTIDE SEQUENCE [LARGE SCALE GENOMIC DNA]</scope>
    <source>
        <strain evidence="6 7">PC206-O</strain>
    </source>
</reference>
<dbReference type="CDD" id="cd05466">
    <property type="entry name" value="PBP2_LTTR_substrate"/>
    <property type="match status" value="1"/>
</dbReference>
<evidence type="ECO:0000256" key="1">
    <source>
        <dbReference type="ARBA" id="ARBA00009437"/>
    </source>
</evidence>
<evidence type="ECO:0000256" key="3">
    <source>
        <dbReference type="ARBA" id="ARBA00023125"/>
    </source>
</evidence>
<dbReference type="InterPro" id="IPR000847">
    <property type="entry name" value="LysR_HTH_N"/>
</dbReference>
<organism evidence="6 7">
    <name type="scientific">Brevundimonas vesicularis</name>
    <name type="common">Pseudomonas vesicularis</name>
    <dbReference type="NCBI Taxonomy" id="41276"/>
    <lineage>
        <taxon>Bacteria</taxon>
        <taxon>Pseudomonadati</taxon>
        <taxon>Pseudomonadota</taxon>
        <taxon>Alphaproteobacteria</taxon>
        <taxon>Caulobacterales</taxon>
        <taxon>Caulobacteraceae</taxon>
        <taxon>Brevundimonas</taxon>
    </lineage>
</organism>
<dbReference type="PANTHER" id="PTHR30126">
    <property type="entry name" value="HTH-TYPE TRANSCRIPTIONAL REGULATOR"/>
    <property type="match status" value="1"/>
</dbReference>
<dbReference type="SUPFAM" id="SSF53850">
    <property type="entry name" value="Periplasmic binding protein-like II"/>
    <property type="match status" value="1"/>
</dbReference>
<keyword evidence="4" id="KW-0804">Transcription</keyword>
<gene>
    <name evidence="6" type="ORF">NJD11_00010</name>
</gene>
<name>A0ABU4KKD6_BREVE</name>
<dbReference type="InterPro" id="IPR036390">
    <property type="entry name" value="WH_DNA-bd_sf"/>
</dbReference>
<evidence type="ECO:0000256" key="2">
    <source>
        <dbReference type="ARBA" id="ARBA00023015"/>
    </source>
</evidence>
<dbReference type="SUPFAM" id="SSF46785">
    <property type="entry name" value="Winged helix' DNA-binding domain"/>
    <property type="match status" value="1"/>
</dbReference>
<comment type="caution">
    <text evidence="6">The sequence shown here is derived from an EMBL/GenBank/DDBJ whole genome shotgun (WGS) entry which is preliminary data.</text>
</comment>
<proteinExistence type="inferred from homology"/>
<dbReference type="InterPro" id="IPR036388">
    <property type="entry name" value="WH-like_DNA-bd_sf"/>
</dbReference>
<dbReference type="GeneID" id="34013290"/>
<dbReference type="Gene3D" id="1.10.10.10">
    <property type="entry name" value="Winged helix-like DNA-binding domain superfamily/Winged helix DNA-binding domain"/>
    <property type="match status" value="1"/>
</dbReference>
<protein>
    <submittedName>
        <fullName evidence="6">LysR family transcriptional regulator</fullName>
    </submittedName>
</protein>
<dbReference type="Pfam" id="PF00126">
    <property type="entry name" value="HTH_1"/>
    <property type="match status" value="1"/>
</dbReference>
<dbReference type="Gene3D" id="3.40.190.290">
    <property type="match status" value="1"/>
</dbReference>
<dbReference type="EMBL" id="JAMYEC010000001">
    <property type="protein sequence ID" value="MDX2333324.1"/>
    <property type="molecule type" value="Genomic_DNA"/>
</dbReference>
<feature type="domain" description="HTH lysR-type" evidence="5">
    <location>
        <begin position="13"/>
        <end position="70"/>
    </location>
</feature>
<keyword evidence="7" id="KW-1185">Reference proteome</keyword>
<evidence type="ECO:0000256" key="4">
    <source>
        <dbReference type="ARBA" id="ARBA00023163"/>
    </source>
</evidence>
<dbReference type="InterPro" id="IPR005119">
    <property type="entry name" value="LysR_subst-bd"/>
</dbReference>
<evidence type="ECO:0000313" key="7">
    <source>
        <dbReference type="Proteomes" id="UP001272940"/>
    </source>
</evidence>
<comment type="similarity">
    <text evidence="1">Belongs to the LysR transcriptional regulatory family.</text>
</comment>
<dbReference type="Pfam" id="PF03466">
    <property type="entry name" value="LysR_substrate"/>
    <property type="match status" value="1"/>
</dbReference>
<keyword evidence="2" id="KW-0805">Transcription regulation</keyword>
<keyword evidence="3" id="KW-0238">DNA-binding</keyword>
<dbReference type="PANTHER" id="PTHR30126:SF39">
    <property type="entry name" value="HTH-TYPE TRANSCRIPTIONAL REGULATOR CYSL"/>
    <property type="match status" value="1"/>
</dbReference>
<evidence type="ECO:0000259" key="5">
    <source>
        <dbReference type="PROSITE" id="PS50931"/>
    </source>
</evidence>
<dbReference type="Proteomes" id="UP001272940">
    <property type="component" value="Unassembled WGS sequence"/>
</dbReference>
<dbReference type="PRINTS" id="PR00039">
    <property type="entry name" value="HTHLYSR"/>
</dbReference>
<dbReference type="PROSITE" id="PS50931">
    <property type="entry name" value="HTH_LYSR"/>
    <property type="match status" value="1"/>
</dbReference>
<evidence type="ECO:0000313" key="6">
    <source>
        <dbReference type="EMBL" id="MDX2333324.1"/>
    </source>
</evidence>
<sequence>MAIVHKSVYGSDMSLLQLRTFVEVYRRRSLSEAARAIGITQPAASQHIASLEAQLSHPLFDRHSRGVRPTAIADDLAASIGNSLDTAESALATARARSSRVSGTVHIAAPSDLLGEMITPRLAPLLEMGLDLRLHIGGREALYSMLLKDKVHLAVTASQPNDARLAFHELGKESLLAVACPAMAEQIAQGPLADTLNRFPHLAYDLERPLLRTWLEANQIELTRQPSLTVPDLRVLRSGLFAGLGWSVLPGYLSSVERSAHTLCEIPAPITLPSNPFYLVWARSSLRHPRVAMARDALIKALRD</sequence>
<dbReference type="RefSeq" id="WP_205678526.1">
    <property type="nucleotide sequence ID" value="NZ_CP022048.2"/>
</dbReference>
<accession>A0ABU4KKD6</accession>